<dbReference type="AlphaFoldDB" id="A0A3P7PXT7"/>
<dbReference type="GO" id="GO:0005737">
    <property type="term" value="C:cytoplasm"/>
    <property type="evidence" value="ECO:0007669"/>
    <property type="project" value="TreeGrafter"/>
</dbReference>
<dbReference type="PANTHER" id="PTHR13382:SF68">
    <property type="entry name" value="AT02704P"/>
    <property type="match status" value="1"/>
</dbReference>
<evidence type="ECO:0000313" key="1">
    <source>
        <dbReference type="EMBL" id="VDN23639.1"/>
    </source>
</evidence>
<proteinExistence type="predicted"/>
<evidence type="ECO:0008006" key="3">
    <source>
        <dbReference type="Google" id="ProtNLM"/>
    </source>
</evidence>
<accession>A0A3P7PXT7</accession>
<dbReference type="OrthoDB" id="6282124at2759"/>
<evidence type="ECO:0000313" key="2">
    <source>
        <dbReference type="Proteomes" id="UP000281553"/>
    </source>
</evidence>
<dbReference type="InterPro" id="IPR001611">
    <property type="entry name" value="Leu-rich_rpt"/>
</dbReference>
<dbReference type="InterPro" id="IPR050648">
    <property type="entry name" value="F-box_LRR-repeat"/>
</dbReference>
<dbReference type="SMART" id="SM00367">
    <property type="entry name" value="LRR_CC"/>
    <property type="match status" value="4"/>
</dbReference>
<organism evidence="1 2">
    <name type="scientific">Dibothriocephalus latus</name>
    <name type="common">Fish tapeworm</name>
    <name type="synonym">Diphyllobothrium latum</name>
    <dbReference type="NCBI Taxonomy" id="60516"/>
    <lineage>
        <taxon>Eukaryota</taxon>
        <taxon>Metazoa</taxon>
        <taxon>Spiralia</taxon>
        <taxon>Lophotrochozoa</taxon>
        <taxon>Platyhelminthes</taxon>
        <taxon>Cestoda</taxon>
        <taxon>Eucestoda</taxon>
        <taxon>Diphyllobothriidea</taxon>
        <taxon>Diphyllobothriidae</taxon>
        <taxon>Dibothriocephalus</taxon>
    </lineage>
</organism>
<protein>
    <recommendedName>
        <fullName evidence="3">F-box domain-containing protein</fullName>
    </recommendedName>
</protein>
<dbReference type="InterPro" id="IPR032675">
    <property type="entry name" value="LRR_dom_sf"/>
</dbReference>
<dbReference type="PANTHER" id="PTHR13382">
    <property type="entry name" value="MITOCHONDRIAL ATP SYNTHASE COUPLING FACTOR B"/>
    <property type="match status" value="1"/>
</dbReference>
<reference evidence="1 2" key="1">
    <citation type="submission" date="2018-11" db="EMBL/GenBank/DDBJ databases">
        <authorList>
            <consortium name="Pathogen Informatics"/>
        </authorList>
    </citation>
    <scope>NUCLEOTIDE SEQUENCE [LARGE SCALE GENOMIC DNA]</scope>
</reference>
<gene>
    <name evidence="1" type="ORF">DILT_LOCUS14294</name>
</gene>
<dbReference type="InterPro" id="IPR006553">
    <property type="entry name" value="Leu-rich_rpt_Cys-con_subtyp"/>
</dbReference>
<dbReference type="Pfam" id="PF13516">
    <property type="entry name" value="LRR_6"/>
    <property type="match status" value="2"/>
</dbReference>
<dbReference type="SUPFAM" id="SSF52047">
    <property type="entry name" value="RNI-like"/>
    <property type="match status" value="1"/>
</dbReference>
<dbReference type="Gene3D" id="3.80.10.10">
    <property type="entry name" value="Ribonuclease Inhibitor"/>
    <property type="match status" value="1"/>
</dbReference>
<dbReference type="Proteomes" id="UP000281553">
    <property type="component" value="Unassembled WGS sequence"/>
</dbReference>
<dbReference type="EMBL" id="UYRU01073603">
    <property type="protein sequence ID" value="VDN23639.1"/>
    <property type="molecule type" value="Genomic_DNA"/>
</dbReference>
<keyword evidence="2" id="KW-1185">Reference proteome</keyword>
<feature type="non-terminal residue" evidence="1">
    <location>
        <position position="165"/>
    </location>
</feature>
<sequence>MMDLVRIDDPNVVTYLYRTQVDEQALTNLANLCQYLRHLSLGSCGSITNLDSVIAQIAANNPLLESLDLWRSRSLTAEGLMRLADSSPSLQHLDLGWCSGVESQPSNCFTYLVSRCPNIRTMNLTSIRSICETDLQAFGEGLAASLESLELVGNGLVTQTAVEGL</sequence>
<name>A0A3P7PXT7_DIBLA</name>